<dbReference type="Proteomes" id="UP001470230">
    <property type="component" value="Unassembled WGS sequence"/>
</dbReference>
<feature type="coiled-coil region" evidence="1">
    <location>
        <begin position="635"/>
        <end position="766"/>
    </location>
</feature>
<comment type="caution">
    <text evidence="2">The sequence shown here is derived from an EMBL/GenBank/DDBJ whole genome shotgun (WGS) entry which is preliminary data.</text>
</comment>
<reference evidence="2 3" key="1">
    <citation type="submission" date="2024-04" db="EMBL/GenBank/DDBJ databases">
        <title>Tritrichomonas musculus Genome.</title>
        <authorList>
            <person name="Alves-Ferreira E."/>
            <person name="Grigg M."/>
            <person name="Lorenzi H."/>
            <person name="Galac M."/>
        </authorList>
    </citation>
    <scope>NUCLEOTIDE SEQUENCE [LARGE SCALE GENOMIC DNA]</scope>
    <source>
        <strain evidence="2 3">EAF2021</strain>
    </source>
</reference>
<dbReference type="EMBL" id="JAPFFF010000011">
    <property type="protein sequence ID" value="KAK8878128.1"/>
    <property type="molecule type" value="Genomic_DNA"/>
</dbReference>
<evidence type="ECO:0000313" key="3">
    <source>
        <dbReference type="Proteomes" id="UP001470230"/>
    </source>
</evidence>
<name>A0ABR2JJT5_9EUKA</name>
<gene>
    <name evidence="2" type="ORF">M9Y10_004892</name>
</gene>
<protein>
    <submittedName>
        <fullName evidence="2">Uncharacterized protein</fullName>
    </submittedName>
</protein>
<keyword evidence="3" id="KW-1185">Reference proteome</keyword>
<evidence type="ECO:0000256" key="1">
    <source>
        <dbReference type="SAM" id="Coils"/>
    </source>
</evidence>
<proteinExistence type="predicted"/>
<keyword evidence="1" id="KW-0175">Coiled coil</keyword>
<feature type="coiled-coil region" evidence="1">
    <location>
        <begin position="124"/>
        <end position="162"/>
    </location>
</feature>
<organism evidence="2 3">
    <name type="scientific">Tritrichomonas musculus</name>
    <dbReference type="NCBI Taxonomy" id="1915356"/>
    <lineage>
        <taxon>Eukaryota</taxon>
        <taxon>Metamonada</taxon>
        <taxon>Parabasalia</taxon>
        <taxon>Tritrichomonadida</taxon>
        <taxon>Tritrichomonadidae</taxon>
        <taxon>Tritrichomonas</taxon>
    </lineage>
</organism>
<evidence type="ECO:0000313" key="2">
    <source>
        <dbReference type="EMBL" id="KAK8878128.1"/>
    </source>
</evidence>
<feature type="coiled-coil region" evidence="1">
    <location>
        <begin position="294"/>
        <end position="441"/>
    </location>
</feature>
<sequence length="932" mass="110496">MESDLSEINNEANTLITQTSNIIKNIHNHDNAAQLAHLSMMIPKLDDVISRYKPFFPDSIQFCNDEQFMNIANQRIKSFLRNRRETILSMYEKTFAHYHHLLDDLTSQIVKTSISIKTIQENSSVEIEKRIEEMKQKFEAQYEEIRESNKKELEKLEKKIDQNVNGIDSRVGEEDQRLQQHYEKLLQSKKESLKMTQSAYEKAKSEVDETTASAQAEINSIVTKNNEILKEHGKSVMSTLVDEEKKVTELQEKVDQITEEYNKVAPELDKKWQDKENELLAKFKEEDEQFELKKEENESLLKSTQKEIDEYNLAISNIQIESDEAIDQAKRENEKKLQNMVINRKSQIEEEVKLRKEKYKGRIHHLKDALKKLGQQLENDENALKERIRDKSNSHQDRVKKIEEEHHQAVMSIMSEIEETKSEISKIKKEWQEEREKIENDSNKQLFELQRKSENSKKYFEIKFERLRKELHLVLQENAKIFDRLSKDNDDLLSLKLKHREEESQLTSRLQEKMKAESEEKIKAKVDELRKKHLTEREKIMAEINSARETETGLDKMYNDALNESKKEPDRLFNSFTSKESIKGMNEEEANDSKWKKEIFLDIKVLKEEEATALTELCQTKDEFKSAVDKALILREKLTKTSKFYTDEVEKAKNQNEDELMELRQNIIEKQKEISELEKQYEENEIELNRKSRLVEKAEDKLNDLRNRLSKDKELIKEKIINNYQPLISSQKEKSNSLAKQISELSNELQLEIEMKKQELLLLEASNAAMIDSIRKESEEIINNFKDQLAPQLKEEEDNYNDELFKEEELKIREINEKSANFQNDENRIDQENKEKLEEQLNLHKKEIDNINNECMKISKKISEKRLKVDQLNNSECKECQILQKSLKKIEKQLIAMQEEERDLVLTDKNHNETYKTFHNNLRKTLPPLRKY</sequence>
<accession>A0ABR2JJT5</accession>
<feature type="coiled-coil region" evidence="1">
    <location>
        <begin position="805"/>
        <end position="903"/>
    </location>
</feature>